<dbReference type="Proteomes" id="UP001057402">
    <property type="component" value="Chromosome 2"/>
</dbReference>
<dbReference type="EMBL" id="CM042881">
    <property type="protein sequence ID" value="KAI4384393.1"/>
    <property type="molecule type" value="Genomic_DNA"/>
</dbReference>
<organism evidence="1 2">
    <name type="scientific">Melastoma candidum</name>
    <dbReference type="NCBI Taxonomy" id="119954"/>
    <lineage>
        <taxon>Eukaryota</taxon>
        <taxon>Viridiplantae</taxon>
        <taxon>Streptophyta</taxon>
        <taxon>Embryophyta</taxon>
        <taxon>Tracheophyta</taxon>
        <taxon>Spermatophyta</taxon>
        <taxon>Magnoliopsida</taxon>
        <taxon>eudicotyledons</taxon>
        <taxon>Gunneridae</taxon>
        <taxon>Pentapetalae</taxon>
        <taxon>rosids</taxon>
        <taxon>malvids</taxon>
        <taxon>Myrtales</taxon>
        <taxon>Melastomataceae</taxon>
        <taxon>Melastomatoideae</taxon>
        <taxon>Melastomateae</taxon>
        <taxon>Melastoma</taxon>
    </lineage>
</organism>
<evidence type="ECO:0000313" key="2">
    <source>
        <dbReference type="Proteomes" id="UP001057402"/>
    </source>
</evidence>
<accession>A0ACB9S445</accession>
<comment type="caution">
    <text evidence="1">The sequence shown here is derived from an EMBL/GenBank/DDBJ whole genome shotgun (WGS) entry which is preliminary data.</text>
</comment>
<name>A0ACB9S445_9MYRT</name>
<keyword evidence="2" id="KW-1185">Reference proteome</keyword>
<evidence type="ECO:0000313" key="1">
    <source>
        <dbReference type="EMBL" id="KAI4384393.1"/>
    </source>
</evidence>
<reference evidence="2" key="1">
    <citation type="journal article" date="2023" name="Front. Plant Sci.">
        <title>Chromosomal-level genome assembly of Melastoma candidum provides insights into trichome evolution.</title>
        <authorList>
            <person name="Zhong Y."/>
            <person name="Wu W."/>
            <person name="Sun C."/>
            <person name="Zou P."/>
            <person name="Liu Y."/>
            <person name="Dai S."/>
            <person name="Zhou R."/>
        </authorList>
    </citation>
    <scope>NUCLEOTIDE SEQUENCE [LARGE SCALE GENOMIC DNA]</scope>
</reference>
<sequence length="681" mass="78764">MGSKKGHGRSDETDNVKRSKCSELLAQSRGSVDLNGREGKKREKKRKLDDVDGKGHDDGCDRRMVKEQERSKEAKGKNTKKQKKWKKIDVDEQRSEKGDADIGRSGSEIIQRKKEKRNKVKKIGNIEEPRDEKGRADFVRVELYDGKVEDTKKDKRKRKRIAERHQPKRGKGNSVSNGHQQTDDIVQAEEVEVEKGKESKKKGKKDKMKKERQAEEKQNEEETDGARKKRLVENKHVLIGTTPTVELKFYDKFSDKGNEKEVGGNFNCSGDIEDTREPAENFETTGCKKGKHGREKNGGSNVESEEKGNEQSKCRGEERSECELTLADAEDKGKLVKQGEKKKKKEAAVTSCLERNGPERKKGGTLISKILEKTPGKSASKKVTFAENDEVFTFSDSKKDVAVGKRYTKEEDELLKQAVHNYIESHRLGDNGLEMVLHCRSHKQKGCWREISKSLPWRSYRSIYYRAHTLFERAGDKPDWSPEELELVLQHHKKYGPMWKQLAEVLGKYRYDVKNMFRIINHGQLRRGKWTPEELDTLYELVNKDLRMSMNMEKKTHQGIFRDNIAWTALSEQLGTRHFTTCCTKWYRIASPMVSQGIWNDSDDYRLVDALVSLDKCSFVEVDWDNLLEHRTGELCVRRWKELIRSVDRHYTKTFAELVEILSKRYAWDVLEAREAVAEMT</sequence>
<protein>
    <submittedName>
        <fullName evidence="1">Uncharacterized protein</fullName>
    </submittedName>
</protein>
<proteinExistence type="predicted"/>
<gene>
    <name evidence="1" type="ORF">MLD38_002557</name>
</gene>